<protein>
    <submittedName>
        <fullName evidence="3">2,5-dichloro-2,5-cyclohexadiene-1,4-diol dehydrogenase</fullName>
    </submittedName>
</protein>
<comment type="caution">
    <text evidence="3">The sequence shown here is derived from an EMBL/GenBank/DDBJ whole genome shotgun (WGS) entry which is preliminary data.</text>
</comment>
<dbReference type="GO" id="GO:0016491">
    <property type="term" value="F:oxidoreductase activity"/>
    <property type="evidence" value="ECO:0007669"/>
    <property type="project" value="UniProtKB-KW"/>
</dbReference>
<dbReference type="EMBL" id="BSSA01000005">
    <property type="protein sequence ID" value="GLW69696.1"/>
    <property type="molecule type" value="Genomic_DNA"/>
</dbReference>
<name>A0A9W6Q737_9ACTN</name>
<dbReference type="FunFam" id="3.40.50.720:FF:000084">
    <property type="entry name" value="Short-chain dehydrogenase reductase"/>
    <property type="match status" value="1"/>
</dbReference>
<dbReference type="Gene3D" id="3.40.50.720">
    <property type="entry name" value="NAD(P)-binding Rossmann-like Domain"/>
    <property type="match status" value="1"/>
</dbReference>
<dbReference type="InterPro" id="IPR036291">
    <property type="entry name" value="NAD(P)-bd_dom_sf"/>
</dbReference>
<dbReference type="SUPFAM" id="SSF51735">
    <property type="entry name" value="NAD(P)-binding Rossmann-fold domains"/>
    <property type="match status" value="1"/>
</dbReference>
<keyword evidence="2" id="KW-0560">Oxidoreductase</keyword>
<accession>A0A9W6Q737</accession>
<sequence>MVPGAGGRWWGRDGGGTLSGMGLLEDKVTIVTGAGRGIGAAAARLFAREGAALVLAARSGDEVEALAAELRGRGARAVAVAADLTTAAGADRLVDAALDAYGRLDAAFDNAGNGLPPAPLGERAEDDWDAVHALNLRGTWLCLRAQLAALVAGGRGGAVVVNSGVGALVGGFGDGVQQAAKHGLTGLVRAAVADYAPLGIRVNAVAPGVVRTPGTEQFFALGAPFADLVARSTPLGRPARAEEVAQAAAWLLSDRASYVTGVTLPVDGGITATRRFD</sequence>
<evidence type="ECO:0000313" key="4">
    <source>
        <dbReference type="Proteomes" id="UP001165041"/>
    </source>
</evidence>
<evidence type="ECO:0000256" key="1">
    <source>
        <dbReference type="ARBA" id="ARBA00006484"/>
    </source>
</evidence>
<dbReference type="AlphaFoldDB" id="A0A9W6Q737"/>
<dbReference type="PANTHER" id="PTHR24321:SF8">
    <property type="entry name" value="ESTRADIOL 17-BETA-DEHYDROGENASE 8-RELATED"/>
    <property type="match status" value="1"/>
</dbReference>
<gene>
    <name evidence="3" type="ORF">Kpho02_19950</name>
</gene>
<dbReference type="Proteomes" id="UP001165041">
    <property type="component" value="Unassembled WGS sequence"/>
</dbReference>
<dbReference type="Pfam" id="PF13561">
    <property type="entry name" value="adh_short_C2"/>
    <property type="match status" value="1"/>
</dbReference>
<dbReference type="InterPro" id="IPR002347">
    <property type="entry name" value="SDR_fam"/>
</dbReference>
<comment type="similarity">
    <text evidence="1">Belongs to the short-chain dehydrogenases/reductases (SDR) family.</text>
</comment>
<reference evidence="3" key="1">
    <citation type="submission" date="2023-02" db="EMBL/GenBank/DDBJ databases">
        <title>Kitasatospora phosalacinea NBRC 14627.</title>
        <authorList>
            <person name="Ichikawa N."/>
            <person name="Sato H."/>
            <person name="Tonouchi N."/>
        </authorList>
    </citation>
    <scope>NUCLEOTIDE SEQUENCE</scope>
    <source>
        <strain evidence="3">NBRC 14627</strain>
    </source>
</reference>
<proteinExistence type="inferred from homology"/>
<dbReference type="CDD" id="cd05233">
    <property type="entry name" value="SDR_c"/>
    <property type="match status" value="1"/>
</dbReference>
<evidence type="ECO:0000313" key="3">
    <source>
        <dbReference type="EMBL" id="GLW69696.1"/>
    </source>
</evidence>
<dbReference type="PRINTS" id="PR00081">
    <property type="entry name" value="GDHRDH"/>
</dbReference>
<dbReference type="PANTHER" id="PTHR24321">
    <property type="entry name" value="DEHYDROGENASES, SHORT CHAIN"/>
    <property type="match status" value="1"/>
</dbReference>
<organism evidence="3 4">
    <name type="scientific">Kitasatospora phosalacinea</name>
    <dbReference type="NCBI Taxonomy" id="2065"/>
    <lineage>
        <taxon>Bacteria</taxon>
        <taxon>Bacillati</taxon>
        <taxon>Actinomycetota</taxon>
        <taxon>Actinomycetes</taxon>
        <taxon>Kitasatosporales</taxon>
        <taxon>Streptomycetaceae</taxon>
        <taxon>Kitasatospora</taxon>
    </lineage>
</organism>
<evidence type="ECO:0000256" key="2">
    <source>
        <dbReference type="ARBA" id="ARBA00023002"/>
    </source>
</evidence>